<dbReference type="InterPro" id="IPR045372">
    <property type="entry name" value="YidB"/>
</dbReference>
<reference evidence="1 2" key="1">
    <citation type="submission" date="2022-03" db="EMBL/GenBank/DDBJ databases">
        <title>Pseudonocardia alaer sp. nov., a novel actinomycete isolated from reed forest soil.</title>
        <authorList>
            <person name="Wang L."/>
        </authorList>
    </citation>
    <scope>NUCLEOTIDE SEQUENCE [LARGE SCALE GENOMIC DNA]</scope>
    <source>
        <strain evidence="1 2">Y-16303</strain>
    </source>
</reference>
<protein>
    <submittedName>
        <fullName evidence="1">YidB family protein</fullName>
    </submittedName>
</protein>
<name>A0ABS9TEV8_9PSEU</name>
<dbReference type="InterPro" id="IPR027405">
    <property type="entry name" value="YidB-like"/>
</dbReference>
<evidence type="ECO:0000313" key="2">
    <source>
        <dbReference type="Proteomes" id="UP001299970"/>
    </source>
</evidence>
<accession>A0ABS9TEV8</accession>
<comment type="caution">
    <text evidence="1">The sequence shown here is derived from an EMBL/GenBank/DDBJ whole genome shotgun (WGS) entry which is preliminary data.</text>
</comment>
<keyword evidence="2" id="KW-1185">Reference proteome</keyword>
<sequence length="133" mass="13546">MTEGLSGMLSSLLGGKGGDLIKSALQMFQDGSAKQGGLAGLLDQFMGAGLGDKADSWVGTGKNEAISGDEVEQALGSDKVDELAQKAGVSHDEAKEGMAEVLPKVVDKVTPQGELPDTGSLQEMLAKLLSGAK</sequence>
<dbReference type="Gene3D" id="1.10.10.690">
    <property type="entry name" value="YidB-like"/>
    <property type="match status" value="1"/>
</dbReference>
<dbReference type="Proteomes" id="UP001299970">
    <property type="component" value="Unassembled WGS sequence"/>
</dbReference>
<dbReference type="EMBL" id="JAKXMK010000012">
    <property type="protein sequence ID" value="MCH6167065.1"/>
    <property type="molecule type" value="Genomic_DNA"/>
</dbReference>
<dbReference type="SUPFAM" id="SSF140804">
    <property type="entry name" value="YidB-like"/>
    <property type="match status" value="1"/>
</dbReference>
<dbReference type="Pfam" id="PF20159">
    <property type="entry name" value="YidB"/>
    <property type="match status" value="1"/>
</dbReference>
<dbReference type="RefSeq" id="WP_241037229.1">
    <property type="nucleotide sequence ID" value="NZ_BAAAJF010000015.1"/>
</dbReference>
<proteinExistence type="predicted"/>
<organism evidence="1 2">
    <name type="scientific">Pseudonocardia alaniniphila</name>
    <dbReference type="NCBI Taxonomy" id="75291"/>
    <lineage>
        <taxon>Bacteria</taxon>
        <taxon>Bacillati</taxon>
        <taxon>Actinomycetota</taxon>
        <taxon>Actinomycetes</taxon>
        <taxon>Pseudonocardiales</taxon>
        <taxon>Pseudonocardiaceae</taxon>
        <taxon>Pseudonocardia</taxon>
    </lineage>
</organism>
<evidence type="ECO:0000313" key="1">
    <source>
        <dbReference type="EMBL" id="MCH6167065.1"/>
    </source>
</evidence>
<gene>
    <name evidence="1" type="ORF">MMF94_15380</name>
</gene>